<comment type="similarity">
    <text evidence="1">Belongs to the methyltransferase superfamily.</text>
</comment>
<dbReference type="InterPro" id="IPR013216">
    <property type="entry name" value="Methyltransf_11"/>
</dbReference>
<dbReference type="AlphaFoldDB" id="A0AA39XMC1"/>
<dbReference type="Gene3D" id="3.40.50.150">
    <property type="entry name" value="Vaccinia Virus protein VP39"/>
    <property type="match status" value="1"/>
</dbReference>
<reference evidence="5" key="1">
    <citation type="submission" date="2023-06" db="EMBL/GenBank/DDBJ databases">
        <title>Genome-scale phylogeny and comparative genomics of the fungal order Sordariales.</title>
        <authorList>
            <consortium name="Lawrence Berkeley National Laboratory"/>
            <person name="Hensen N."/>
            <person name="Bonometti L."/>
            <person name="Westerberg I."/>
            <person name="Brannstrom I.O."/>
            <person name="Guillou S."/>
            <person name="Cros-Aarteil S."/>
            <person name="Calhoun S."/>
            <person name="Haridas S."/>
            <person name="Kuo A."/>
            <person name="Mondo S."/>
            <person name="Pangilinan J."/>
            <person name="Riley R."/>
            <person name="LaButti K."/>
            <person name="Andreopoulos B."/>
            <person name="Lipzen A."/>
            <person name="Chen C."/>
            <person name="Yanf M."/>
            <person name="Daum C."/>
            <person name="Ng V."/>
            <person name="Clum A."/>
            <person name="Steindorff A."/>
            <person name="Ohm R."/>
            <person name="Martin F."/>
            <person name="Silar P."/>
            <person name="Natvig D."/>
            <person name="Lalanne C."/>
            <person name="Gautier V."/>
            <person name="Ament-velasquez S.L."/>
            <person name="Kruys A."/>
            <person name="Hutchinson M.I."/>
            <person name="Powell A.J."/>
            <person name="Barry K."/>
            <person name="Miller A.N."/>
            <person name="Grigoriev I.V."/>
            <person name="Debuchy R."/>
            <person name="Gladieux P."/>
            <person name="Thoren M.H."/>
            <person name="Johannesson H."/>
        </authorList>
    </citation>
    <scope>NUCLEOTIDE SEQUENCE</scope>
    <source>
        <strain evidence="5">SMH3391-2</strain>
    </source>
</reference>
<keyword evidence="6" id="KW-1185">Reference proteome</keyword>
<dbReference type="InterPro" id="IPR029063">
    <property type="entry name" value="SAM-dependent_MTases_sf"/>
</dbReference>
<dbReference type="EMBL" id="JAULSR010000001">
    <property type="protein sequence ID" value="KAK0636688.1"/>
    <property type="molecule type" value="Genomic_DNA"/>
</dbReference>
<dbReference type="Proteomes" id="UP001174934">
    <property type="component" value="Unassembled WGS sequence"/>
</dbReference>
<evidence type="ECO:0000313" key="5">
    <source>
        <dbReference type="EMBL" id="KAK0636688.1"/>
    </source>
</evidence>
<organism evidence="5 6">
    <name type="scientific">Bombardia bombarda</name>
    <dbReference type="NCBI Taxonomy" id="252184"/>
    <lineage>
        <taxon>Eukaryota</taxon>
        <taxon>Fungi</taxon>
        <taxon>Dikarya</taxon>
        <taxon>Ascomycota</taxon>
        <taxon>Pezizomycotina</taxon>
        <taxon>Sordariomycetes</taxon>
        <taxon>Sordariomycetidae</taxon>
        <taxon>Sordariales</taxon>
        <taxon>Lasiosphaeriaceae</taxon>
        <taxon>Bombardia</taxon>
    </lineage>
</organism>
<dbReference type="Pfam" id="PF08241">
    <property type="entry name" value="Methyltransf_11"/>
    <property type="match status" value="1"/>
</dbReference>
<dbReference type="GO" id="GO:0008757">
    <property type="term" value="F:S-adenosylmethionine-dependent methyltransferase activity"/>
    <property type="evidence" value="ECO:0007669"/>
    <property type="project" value="InterPro"/>
</dbReference>
<dbReference type="CDD" id="cd02440">
    <property type="entry name" value="AdoMet_MTases"/>
    <property type="match status" value="1"/>
</dbReference>
<evidence type="ECO:0000259" key="4">
    <source>
        <dbReference type="Pfam" id="PF08241"/>
    </source>
</evidence>
<accession>A0AA39XMC1</accession>
<name>A0AA39XMC1_9PEZI</name>
<dbReference type="InterPro" id="IPR051052">
    <property type="entry name" value="Diverse_substrate_MTase"/>
</dbReference>
<dbReference type="PANTHER" id="PTHR44942">
    <property type="entry name" value="METHYLTRANSF_11 DOMAIN-CONTAINING PROTEIN"/>
    <property type="match status" value="1"/>
</dbReference>
<keyword evidence="3" id="KW-0808">Transferase</keyword>
<dbReference type="PANTHER" id="PTHR44942:SF4">
    <property type="entry name" value="METHYLTRANSFERASE TYPE 11 DOMAIN-CONTAINING PROTEIN"/>
    <property type="match status" value="1"/>
</dbReference>
<feature type="domain" description="Methyltransferase type 11" evidence="4">
    <location>
        <begin position="51"/>
        <end position="144"/>
    </location>
</feature>
<evidence type="ECO:0000256" key="2">
    <source>
        <dbReference type="ARBA" id="ARBA00022603"/>
    </source>
</evidence>
<keyword evidence="2 5" id="KW-0489">Methyltransferase</keyword>
<evidence type="ECO:0000256" key="1">
    <source>
        <dbReference type="ARBA" id="ARBA00008361"/>
    </source>
</evidence>
<proteinExistence type="inferred from homology"/>
<dbReference type="GO" id="GO:0032259">
    <property type="term" value="P:methylation"/>
    <property type="evidence" value="ECO:0007669"/>
    <property type="project" value="UniProtKB-KW"/>
</dbReference>
<dbReference type="SUPFAM" id="SSF53335">
    <property type="entry name" value="S-adenosyl-L-methionine-dependent methyltransferases"/>
    <property type="match status" value="1"/>
</dbReference>
<evidence type="ECO:0000313" key="6">
    <source>
        <dbReference type="Proteomes" id="UP001174934"/>
    </source>
</evidence>
<protein>
    <submittedName>
        <fullName evidence="5">S-adenosyl-L-methionine-dependent methyltransferase</fullName>
    </submittedName>
</protein>
<sequence>MSIFGRSTYSSASYAAFRPSYPPVLFNRVLAFHNANRSAASTPSSPTDTLLDLGCGHGLISRALAPSFDSVVALDPSAGMVEQARKLTSDPKITIRQGSAEDLSFLPDNSVDCVVAGQAAHWFDFTQAWPALARVVKRGGTLAFWGYKDHVIVGRPETTPIYDKFTYGDAEPVPGVESMARFWEMPGRAILRDSYRAMAPPEADWDEVTRIAWDPSRDSGDLSDAPQEALWQRKTLKLGELESYVRTFSAFSGWQNAHPDIKSRADGGSGDIVDLMFDDVVAAVPEWKDKGDQWKEVEVDVVWGTALLMAKRR</sequence>
<gene>
    <name evidence="5" type="ORF">B0T17DRAFT_87388</name>
</gene>
<comment type="caution">
    <text evidence="5">The sequence shown here is derived from an EMBL/GenBank/DDBJ whole genome shotgun (WGS) entry which is preliminary data.</text>
</comment>
<evidence type="ECO:0000256" key="3">
    <source>
        <dbReference type="ARBA" id="ARBA00022679"/>
    </source>
</evidence>